<evidence type="ECO:0000313" key="2">
    <source>
        <dbReference type="Proteomes" id="UP000055024"/>
    </source>
</evidence>
<proteinExistence type="predicted"/>
<name>A0A0V1HLL2_9BILA</name>
<keyword evidence="2" id="KW-1185">Reference proteome</keyword>
<dbReference type="Proteomes" id="UP000055024">
    <property type="component" value="Unassembled WGS sequence"/>
</dbReference>
<reference evidence="1 2" key="1">
    <citation type="submission" date="2015-01" db="EMBL/GenBank/DDBJ databases">
        <title>Evolution of Trichinella species and genotypes.</title>
        <authorList>
            <person name="Korhonen P.K."/>
            <person name="Edoardo P."/>
            <person name="Giuseppe L.R."/>
            <person name="Gasser R.B."/>
        </authorList>
    </citation>
    <scope>NUCLEOTIDE SEQUENCE [LARGE SCALE GENOMIC DNA]</scope>
    <source>
        <strain evidence="1">ISS1029</strain>
    </source>
</reference>
<dbReference type="AlphaFoldDB" id="A0A0V1HLL2"/>
<accession>A0A0V1HLL2</accession>
<dbReference type="EMBL" id="JYDP01000052">
    <property type="protein sequence ID" value="KRZ11183.1"/>
    <property type="molecule type" value="Genomic_DNA"/>
</dbReference>
<evidence type="ECO:0000313" key="1">
    <source>
        <dbReference type="EMBL" id="KRZ11183.1"/>
    </source>
</evidence>
<comment type="caution">
    <text evidence="1">The sequence shown here is derived from an EMBL/GenBank/DDBJ whole genome shotgun (WGS) entry which is preliminary data.</text>
</comment>
<sequence>MTDDFLPVWVNRGTVCMNTTMVGTQGQQTRHEVRCRQFGSPNVAVLLQVAEFLMAHGIILEYDGSCKSASECNMDSQTVGLSGLL</sequence>
<protein>
    <submittedName>
        <fullName evidence="1">Uncharacterized protein</fullName>
    </submittedName>
</protein>
<organism evidence="1 2">
    <name type="scientific">Trichinella zimbabwensis</name>
    <dbReference type="NCBI Taxonomy" id="268475"/>
    <lineage>
        <taxon>Eukaryota</taxon>
        <taxon>Metazoa</taxon>
        <taxon>Ecdysozoa</taxon>
        <taxon>Nematoda</taxon>
        <taxon>Enoplea</taxon>
        <taxon>Dorylaimia</taxon>
        <taxon>Trichinellida</taxon>
        <taxon>Trichinellidae</taxon>
        <taxon>Trichinella</taxon>
    </lineage>
</organism>
<gene>
    <name evidence="1" type="ORF">T11_16293</name>
</gene>